<evidence type="ECO:0000313" key="12">
    <source>
        <dbReference type="EMBL" id="KAI2667094.1"/>
    </source>
</evidence>
<feature type="domain" description="Integrase catalytic" evidence="11">
    <location>
        <begin position="839"/>
        <end position="996"/>
    </location>
</feature>
<evidence type="ECO:0000256" key="3">
    <source>
        <dbReference type="ARBA" id="ARBA00022679"/>
    </source>
</evidence>
<dbReference type="InterPro" id="IPR012337">
    <property type="entry name" value="RNaseH-like_sf"/>
</dbReference>
<dbReference type="PANTHER" id="PTHR37984:SF12">
    <property type="entry name" value="RIBONUCLEASE H"/>
    <property type="match status" value="1"/>
</dbReference>
<dbReference type="Gene3D" id="1.10.340.70">
    <property type="match status" value="1"/>
</dbReference>
<protein>
    <recommendedName>
        <fullName evidence="9">Gypsy retrotransposon integrase-like protein 1</fullName>
        <ecNumber evidence="2">3.1.26.4</ecNumber>
    </recommendedName>
</protein>
<evidence type="ECO:0000256" key="4">
    <source>
        <dbReference type="ARBA" id="ARBA00022695"/>
    </source>
</evidence>
<evidence type="ECO:0000256" key="8">
    <source>
        <dbReference type="ARBA" id="ARBA00022918"/>
    </source>
</evidence>
<dbReference type="Pfam" id="PF17917">
    <property type="entry name" value="RT_RNaseH"/>
    <property type="match status" value="1"/>
</dbReference>
<dbReference type="PANTHER" id="PTHR37984">
    <property type="entry name" value="PROTEIN CBG26694"/>
    <property type="match status" value="1"/>
</dbReference>
<organism evidence="12 13">
    <name type="scientific">Labeo rohita</name>
    <name type="common">Indian major carp</name>
    <name type="synonym">Cyprinus rohita</name>
    <dbReference type="NCBI Taxonomy" id="84645"/>
    <lineage>
        <taxon>Eukaryota</taxon>
        <taxon>Metazoa</taxon>
        <taxon>Chordata</taxon>
        <taxon>Craniata</taxon>
        <taxon>Vertebrata</taxon>
        <taxon>Euteleostomi</taxon>
        <taxon>Actinopterygii</taxon>
        <taxon>Neopterygii</taxon>
        <taxon>Teleostei</taxon>
        <taxon>Ostariophysi</taxon>
        <taxon>Cypriniformes</taxon>
        <taxon>Cyprinidae</taxon>
        <taxon>Labeoninae</taxon>
        <taxon>Labeonini</taxon>
        <taxon>Labeo</taxon>
    </lineage>
</organism>
<dbReference type="Pfam" id="PF00078">
    <property type="entry name" value="RVT_1"/>
    <property type="match status" value="1"/>
</dbReference>
<name>A0ABQ8MW78_LABRO</name>
<dbReference type="Gene3D" id="4.10.60.10">
    <property type="entry name" value="Zinc finger, CCHC-type"/>
    <property type="match status" value="1"/>
</dbReference>
<keyword evidence="6" id="KW-0255">Endonuclease</keyword>
<feature type="region of interest" description="Disordered" evidence="10">
    <location>
        <begin position="256"/>
        <end position="275"/>
    </location>
</feature>
<dbReference type="SUPFAM" id="SSF56672">
    <property type="entry name" value="DNA/RNA polymerases"/>
    <property type="match status" value="1"/>
</dbReference>
<comment type="caution">
    <text evidence="12">The sequence shown here is derived from an EMBL/GenBank/DDBJ whole genome shotgun (WGS) entry which is preliminary data.</text>
</comment>
<dbReference type="PROSITE" id="PS50994">
    <property type="entry name" value="INTEGRASE"/>
    <property type="match status" value="1"/>
</dbReference>
<dbReference type="Pfam" id="PF00665">
    <property type="entry name" value="rve"/>
    <property type="match status" value="1"/>
</dbReference>
<evidence type="ECO:0000256" key="6">
    <source>
        <dbReference type="ARBA" id="ARBA00022759"/>
    </source>
</evidence>
<dbReference type="InterPro" id="IPR036397">
    <property type="entry name" value="RNaseH_sf"/>
</dbReference>
<evidence type="ECO:0000256" key="10">
    <source>
        <dbReference type="SAM" id="MobiDB-lite"/>
    </source>
</evidence>
<keyword evidence="3" id="KW-0808">Transferase</keyword>
<evidence type="ECO:0000256" key="9">
    <source>
        <dbReference type="ARBA" id="ARBA00039658"/>
    </source>
</evidence>
<keyword evidence="5" id="KW-0540">Nuclease</keyword>
<dbReference type="CDD" id="cd01647">
    <property type="entry name" value="RT_LTR"/>
    <property type="match status" value="1"/>
</dbReference>
<evidence type="ECO:0000259" key="11">
    <source>
        <dbReference type="PROSITE" id="PS50994"/>
    </source>
</evidence>
<dbReference type="InterPro" id="IPR041588">
    <property type="entry name" value="Integrase_H2C2"/>
</dbReference>
<evidence type="ECO:0000256" key="1">
    <source>
        <dbReference type="ARBA" id="ARBA00010879"/>
    </source>
</evidence>
<dbReference type="CDD" id="cd09274">
    <property type="entry name" value="RNase_HI_RT_Ty3"/>
    <property type="match status" value="1"/>
</dbReference>
<evidence type="ECO:0000313" key="13">
    <source>
        <dbReference type="Proteomes" id="UP000830375"/>
    </source>
</evidence>
<accession>A0ABQ8MW78</accession>
<evidence type="ECO:0000256" key="5">
    <source>
        <dbReference type="ARBA" id="ARBA00022722"/>
    </source>
</evidence>
<keyword evidence="13" id="KW-1185">Reference proteome</keyword>
<keyword evidence="8" id="KW-0695">RNA-directed DNA polymerase</keyword>
<dbReference type="InterPro" id="IPR043128">
    <property type="entry name" value="Rev_trsase/Diguanyl_cyclase"/>
</dbReference>
<evidence type="ECO:0000256" key="7">
    <source>
        <dbReference type="ARBA" id="ARBA00022801"/>
    </source>
</evidence>
<dbReference type="SUPFAM" id="SSF53098">
    <property type="entry name" value="Ribonuclease H-like"/>
    <property type="match status" value="1"/>
</dbReference>
<dbReference type="EC" id="3.1.26.4" evidence="2"/>
<keyword evidence="7" id="KW-0378">Hydrolase</keyword>
<comment type="similarity">
    <text evidence="1">Belongs to the beta type-B retroviral polymerase family. HERV class-II K(HML-2) pol subfamily.</text>
</comment>
<dbReference type="InterPro" id="IPR041373">
    <property type="entry name" value="RT_RNaseH"/>
</dbReference>
<proteinExistence type="inferred from homology"/>
<keyword evidence="4" id="KW-0548">Nucleotidyltransferase</keyword>
<dbReference type="Gene3D" id="3.30.420.10">
    <property type="entry name" value="Ribonuclease H-like superfamily/Ribonuclease H"/>
    <property type="match status" value="1"/>
</dbReference>
<dbReference type="EMBL" id="JACTAM010000003">
    <property type="protein sequence ID" value="KAI2667094.1"/>
    <property type="molecule type" value="Genomic_DNA"/>
</dbReference>
<gene>
    <name evidence="12" type="ORF">H4Q32_031059</name>
</gene>
<dbReference type="InterPro" id="IPR001584">
    <property type="entry name" value="Integrase_cat-core"/>
</dbReference>
<dbReference type="Proteomes" id="UP000830375">
    <property type="component" value="Unassembled WGS sequence"/>
</dbReference>
<dbReference type="InterPro" id="IPR000477">
    <property type="entry name" value="RT_dom"/>
</dbReference>
<reference evidence="12 13" key="1">
    <citation type="submission" date="2022-01" db="EMBL/GenBank/DDBJ databases">
        <title>A high-quality chromosome-level genome assembly of rohu carp, Labeo rohita.</title>
        <authorList>
            <person name="Arick M.A. II"/>
            <person name="Hsu C.-Y."/>
            <person name="Magbanua Z."/>
            <person name="Pechanova O."/>
            <person name="Grover C."/>
            <person name="Miller E."/>
            <person name="Thrash A."/>
            <person name="Ezzel L."/>
            <person name="Alam S."/>
            <person name="Benzie J."/>
            <person name="Hamilton M."/>
            <person name="Karsi A."/>
            <person name="Lawrence M.L."/>
            <person name="Peterson D.G."/>
        </authorList>
    </citation>
    <scope>NUCLEOTIDE SEQUENCE [LARGE SCALE GENOMIC DNA]</scope>
    <source>
        <strain evidence="13">BAU-BD-2019</strain>
        <tissue evidence="12">Blood</tissue>
    </source>
</reference>
<dbReference type="Pfam" id="PF17921">
    <property type="entry name" value="Integrase_H2C2"/>
    <property type="match status" value="1"/>
</dbReference>
<dbReference type="Gene3D" id="3.10.10.10">
    <property type="entry name" value="HIV Type 1 Reverse Transcriptase, subunit A, domain 1"/>
    <property type="match status" value="1"/>
</dbReference>
<evidence type="ECO:0000256" key="2">
    <source>
        <dbReference type="ARBA" id="ARBA00012180"/>
    </source>
</evidence>
<dbReference type="InterPro" id="IPR050951">
    <property type="entry name" value="Retrovirus_Pol_polyprotein"/>
</dbReference>
<sequence length="1024" mass="115594">MSMLGRIEEFDECSSNSFEEYIERLECFFHANDIEGDAKKRSVLLSVCGAKTYSTLRSVIAPTQPSTVTYANIVAALKRHYSPAPSEIVQRFHFHNCKQKPNQSISNYIAELRRLSVHCSFGDQLDAMLRDRIVCGVLDEALQRRLLAEPTLTFKEAEERALAAETALLNARLLRKQQHELLPQDEVHYAAHTHASAHKVTTTSENQNRDKPCYRCGSQHFPQACKFSTAVCHYCKKRGHIARVCLTKTRHSNNKEAAGVAAERPTNTVTHDQQNEQRSVKAVVASNFGSKREDICGSAVQRDTKHTAFVRYRGQGTSLLGRDWFDALGISVEGVHRVQFQAMEEILTEYAEVFQDIGVCRMPPISIDIDSTVTPRFFKARPVPFALRPQLDEELDKLVAQGIFEPVRHAKPDVYPIPTASELFSKLAGGVVFTKLDLKQAYQQLPLDDEAADLLTINTHRGLFRARRLQFGVSTAVSIFQRFMDTLLAGIPGVQPYLDDILISGKTVEEHNARLRAVLKCDGIKPTCEKVDAIRKAPSPRNKTELQAFLGLLNFYSCFLPNKATVLEPLHRLLDQSVPWRWEAKHEMVYAQANSCCKRIRTMTTTERNYAQIDKEALAVVFAVRKFHQYLAGRHFVIFTDHKPLLGLLHHSKPMPVILSPRMLRWSLIIGAYDYELCYRPGKQMGNADALSRLPLPAPDAVTPPPLEVLLLEMVPDAPMHAEKIASCTLKDPVMSRVLRWVLHGWPAETPDSRFRPFISRCHELSAHKNCVLWGSRVVVPSSVRREVLAMLHDAHPGIVHMKGLARSYVWWPGMDGEIEETVKACRTCQMSRHAPTKAKVHPWEWTTKRWSRLHIDFAGPFQGKVFLIVVDAHSKWLEVSLMSSMSSSAVINTLRLLFATHGLPDVIVSDNGTAFTSSEFQEFADRNGIHHVTTAPYHPSSNGQAERMVQTTKEALSRITKGEWQTRLARFLLSQHITPNSSTGKSPAELLMNRRLTTALDRLHPDHGEDMLRKLELNAAKRV</sequence>
<dbReference type="Gene3D" id="3.30.70.270">
    <property type="match status" value="2"/>
</dbReference>
<dbReference type="InterPro" id="IPR043502">
    <property type="entry name" value="DNA/RNA_pol_sf"/>
</dbReference>